<sequence length="59" mass="6975">MSLPRRIFTTGERRETGEGSPRRKFREEDAPAPNLQHSNIYWHFFYLGRALRDAGFSTF</sequence>
<proteinExistence type="predicted"/>
<reference evidence="3" key="1">
    <citation type="submission" date="2021-01" db="EMBL/GenBank/DDBJ databases">
        <title>Caligus Genome Assembly.</title>
        <authorList>
            <person name="Gallardo-Escarate C."/>
        </authorList>
    </citation>
    <scope>NUCLEOTIDE SEQUENCE [LARGE SCALE GENOMIC DNA]</scope>
</reference>
<feature type="region of interest" description="Disordered" evidence="1">
    <location>
        <begin position="1"/>
        <end position="31"/>
    </location>
</feature>
<evidence type="ECO:0000313" key="2">
    <source>
        <dbReference type="EMBL" id="QQP51932.1"/>
    </source>
</evidence>
<organism evidence="2 3">
    <name type="scientific">Caligus rogercresseyi</name>
    <name type="common">Sea louse</name>
    <dbReference type="NCBI Taxonomy" id="217165"/>
    <lineage>
        <taxon>Eukaryota</taxon>
        <taxon>Metazoa</taxon>
        <taxon>Ecdysozoa</taxon>
        <taxon>Arthropoda</taxon>
        <taxon>Crustacea</taxon>
        <taxon>Multicrustacea</taxon>
        <taxon>Hexanauplia</taxon>
        <taxon>Copepoda</taxon>
        <taxon>Siphonostomatoida</taxon>
        <taxon>Caligidae</taxon>
        <taxon>Caligus</taxon>
    </lineage>
</organism>
<protein>
    <submittedName>
        <fullName evidence="2">Uncharacterized protein</fullName>
    </submittedName>
</protein>
<keyword evidence="3" id="KW-1185">Reference proteome</keyword>
<evidence type="ECO:0000256" key="1">
    <source>
        <dbReference type="SAM" id="MobiDB-lite"/>
    </source>
</evidence>
<dbReference type="AlphaFoldDB" id="A0A7T8HKW5"/>
<accession>A0A7T8HKW5</accession>
<name>A0A7T8HKW5_CALRO</name>
<dbReference type="EMBL" id="CP045897">
    <property type="protein sequence ID" value="QQP51932.1"/>
    <property type="molecule type" value="Genomic_DNA"/>
</dbReference>
<dbReference type="Proteomes" id="UP000595437">
    <property type="component" value="Chromosome 8"/>
</dbReference>
<evidence type="ECO:0000313" key="3">
    <source>
        <dbReference type="Proteomes" id="UP000595437"/>
    </source>
</evidence>
<feature type="compositionally biased region" description="Basic and acidic residues" evidence="1">
    <location>
        <begin position="11"/>
        <end position="29"/>
    </location>
</feature>
<gene>
    <name evidence="2" type="ORF">FKW44_013428</name>
</gene>